<feature type="transmembrane region" description="Helical" evidence="1">
    <location>
        <begin position="55"/>
        <end position="73"/>
    </location>
</feature>
<feature type="chain" id="PRO_5038909408" evidence="2">
    <location>
        <begin position="19"/>
        <end position="280"/>
    </location>
</feature>
<evidence type="ECO:0000256" key="2">
    <source>
        <dbReference type="SAM" id="SignalP"/>
    </source>
</evidence>
<organism evidence="3 4">
    <name type="scientific">Candidatus Nesterenkonia stercoripullorum</name>
    <dbReference type="NCBI Taxonomy" id="2838701"/>
    <lineage>
        <taxon>Bacteria</taxon>
        <taxon>Bacillati</taxon>
        <taxon>Actinomycetota</taxon>
        <taxon>Actinomycetes</taxon>
        <taxon>Micrococcales</taxon>
        <taxon>Micrococcaceae</taxon>
        <taxon>Nesterenkonia</taxon>
    </lineage>
</organism>
<keyword evidence="2" id="KW-0732">Signal</keyword>
<feature type="signal peptide" evidence="2">
    <location>
        <begin position="1"/>
        <end position="18"/>
    </location>
</feature>
<dbReference type="AlphaFoldDB" id="A0A9D1UUZ7"/>
<evidence type="ECO:0000313" key="3">
    <source>
        <dbReference type="EMBL" id="HIX00873.1"/>
    </source>
</evidence>
<protein>
    <submittedName>
        <fullName evidence="3">Uncharacterized protein</fullName>
    </submittedName>
</protein>
<accession>A0A9D1UUZ7</accession>
<feature type="transmembrane region" description="Helical" evidence="1">
    <location>
        <begin position="223"/>
        <end position="240"/>
    </location>
</feature>
<gene>
    <name evidence="3" type="ORF">H9871_12115</name>
</gene>
<dbReference type="EMBL" id="DXGD01000449">
    <property type="protein sequence ID" value="HIX00873.1"/>
    <property type="molecule type" value="Genomic_DNA"/>
</dbReference>
<feature type="transmembrane region" description="Helical" evidence="1">
    <location>
        <begin position="173"/>
        <end position="192"/>
    </location>
</feature>
<sequence length="280" mass="28399">MKYFPVAATAIVTAAALAAASWAGTLSLTAVVVVLCGVVALGWPQLMGVEARKSLSAVILLSGVVAALGSAVVERAESLFFWSSVALAFGVMSVFVIQVVRGTGQPQRLESTIGACGGVVITTTAAGWVSGLRYPAELVSVHQADSRGLLAVRGLFHYEDSAILAVTGTDGELSVVGLAAMTLVASALAACLPIRDAIALPLVVLVGAGAGMTLGVLWGELTLLFVGILGVAAGMLMASFRRFLILRGPPQGTLAACAVGGAPIAAMGAVVYFTERLLFV</sequence>
<keyword evidence="1" id="KW-0472">Membrane</keyword>
<feature type="transmembrane region" description="Helical" evidence="1">
    <location>
        <begin position="112"/>
        <end position="131"/>
    </location>
</feature>
<keyword evidence="1" id="KW-1133">Transmembrane helix</keyword>
<reference evidence="3" key="1">
    <citation type="journal article" date="2021" name="PeerJ">
        <title>Extensive microbial diversity within the chicken gut microbiome revealed by metagenomics and culture.</title>
        <authorList>
            <person name="Gilroy R."/>
            <person name="Ravi A."/>
            <person name="Getino M."/>
            <person name="Pursley I."/>
            <person name="Horton D.L."/>
            <person name="Alikhan N.F."/>
            <person name="Baker D."/>
            <person name="Gharbi K."/>
            <person name="Hall N."/>
            <person name="Watson M."/>
            <person name="Adriaenssens E.M."/>
            <person name="Foster-Nyarko E."/>
            <person name="Jarju S."/>
            <person name="Secka A."/>
            <person name="Antonio M."/>
            <person name="Oren A."/>
            <person name="Chaudhuri R.R."/>
            <person name="La Ragione R."/>
            <person name="Hildebrand F."/>
            <person name="Pallen M.J."/>
        </authorList>
    </citation>
    <scope>NUCLEOTIDE SEQUENCE</scope>
    <source>
        <strain evidence="3">ChiHejej3B27-3195</strain>
    </source>
</reference>
<feature type="transmembrane region" description="Helical" evidence="1">
    <location>
        <begin position="79"/>
        <end position="100"/>
    </location>
</feature>
<name>A0A9D1UUZ7_9MICC</name>
<feature type="transmembrane region" description="Helical" evidence="1">
    <location>
        <begin position="199"/>
        <end position="217"/>
    </location>
</feature>
<proteinExistence type="predicted"/>
<reference evidence="3" key="2">
    <citation type="submission" date="2021-04" db="EMBL/GenBank/DDBJ databases">
        <authorList>
            <person name="Gilroy R."/>
        </authorList>
    </citation>
    <scope>NUCLEOTIDE SEQUENCE</scope>
    <source>
        <strain evidence="3">ChiHejej3B27-3195</strain>
    </source>
</reference>
<evidence type="ECO:0000256" key="1">
    <source>
        <dbReference type="SAM" id="Phobius"/>
    </source>
</evidence>
<comment type="caution">
    <text evidence="3">The sequence shown here is derived from an EMBL/GenBank/DDBJ whole genome shotgun (WGS) entry which is preliminary data.</text>
</comment>
<feature type="transmembrane region" description="Helical" evidence="1">
    <location>
        <begin position="26"/>
        <end position="43"/>
    </location>
</feature>
<evidence type="ECO:0000313" key="4">
    <source>
        <dbReference type="Proteomes" id="UP000824151"/>
    </source>
</evidence>
<keyword evidence="1" id="KW-0812">Transmembrane</keyword>
<feature type="transmembrane region" description="Helical" evidence="1">
    <location>
        <begin position="252"/>
        <end position="273"/>
    </location>
</feature>
<dbReference type="Proteomes" id="UP000824151">
    <property type="component" value="Unassembled WGS sequence"/>
</dbReference>